<evidence type="ECO:0000313" key="2">
    <source>
        <dbReference type="EMBL" id="KKU02496.1"/>
    </source>
</evidence>
<proteinExistence type="predicted"/>
<dbReference type="Proteomes" id="UP000034264">
    <property type="component" value="Unassembled WGS sequence"/>
</dbReference>
<feature type="transmembrane region" description="Helical" evidence="1">
    <location>
        <begin position="61"/>
        <end position="78"/>
    </location>
</feature>
<keyword evidence="1" id="KW-0812">Transmembrane</keyword>
<name>A0A0G1M2Q3_9BACT</name>
<gene>
    <name evidence="2" type="ORF">UX05_C0013G0019</name>
</gene>
<sequence>MRIMNWEQMKKSPATRGFMTVAEGAVDIGGFLLKITFKPAFMSHAQNPDENKVGYMARLQFFRLLIPFYAALFSGVARGEWNGQLNPQNVAFTLGVAFLGAGLVDMAGLGLQAIGENRK</sequence>
<evidence type="ECO:0000256" key="1">
    <source>
        <dbReference type="SAM" id="Phobius"/>
    </source>
</evidence>
<organism evidence="2 3">
    <name type="scientific">Candidatus Amesbacteria bacterium GW2011_GWC2_45_19</name>
    <dbReference type="NCBI Taxonomy" id="1618366"/>
    <lineage>
        <taxon>Bacteria</taxon>
        <taxon>Candidatus Amesiibacteriota</taxon>
    </lineage>
</organism>
<dbReference type="EMBL" id="LCKS01000013">
    <property type="protein sequence ID" value="KKU02496.1"/>
    <property type="molecule type" value="Genomic_DNA"/>
</dbReference>
<dbReference type="AlphaFoldDB" id="A0A0G1M2Q3"/>
<keyword evidence="1" id="KW-0472">Membrane</keyword>
<evidence type="ECO:0000313" key="3">
    <source>
        <dbReference type="Proteomes" id="UP000034264"/>
    </source>
</evidence>
<reference evidence="2 3" key="1">
    <citation type="journal article" date="2015" name="Nature">
        <title>rRNA introns, odd ribosomes, and small enigmatic genomes across a large radiation of phyla.</title>
        <authorList>
            <person name="Brown C.T."/>
            <person name="Hug L.A."/>
            <person name="Thomas B.C."/>
            <person name="Sharon I."/>
            <person name="Castelle C.J."/>
            <person name="Singh A."/>
            <person name="Wilkins M.J."/>
            <person name="Williams K.H."/>
            <person name="Banfield J.F."/>
        </authorList>
    </citation>
    <scope>NUCLEOTIDE SEQUENCE [LARGE SCALE GENOMIC DNA]</scope>
</reference>
<protein>
    <submittedName>
        <fullName evidence="2">Uncharacterized protein</fullName>
    </submittedName>
</protein>
<keyword evidence="1" id="KW-1133">Transmembrane helix</keyword>
<comment type="caution">
    <text evidence="2">The sequence shown here is derived from an EMBL/GenBank/DDBJ whole genome shotgun (WGS) entry which is preliminary data.</text>
</comment>
<feature type="transmembrane region" description="Helical" evidence="1">
    <location>
        <begin position="90"/>
        <end position="111"/>
    </location>
</feature>
<accession>A0A0G1M2Q3</accession>